<dbReference type="Proteomes" id="UP000008281">
    <property type="component" value="Unassembled WGS sequence"/>
</dbReference>
<comment type="similarity">
    <text evidence="1 10">Belongs to the nuclear hormone receptor family.</text>
</comment>
<name>E3NDM4_CAERE</name>
<evidence type="ECO:0000256" key="6">
    <source>
        <dbReference type="ARBA" id="ARBA00023125"/>
    </source>
</evidence>
<dbReference type="OrthoDB" id="5816380at2759"/>
<dbReference type="SUPFAM" id="SSF48508">
    <property type="entry name" value="Nuclear receptor ligand-binding domain"/>
    <property type="match status" value="1"/>
</dbReference>
<evidence type="ECO:0000256" key="5">
    <source>
        <dbReference type="ARBA" id="ARBA00023015"/>
    </source>
</evidence>
<evidence type="ECO:0000256" key="9">
    <source>
        <dbReference type="ARBA" id="ARBA00023242"/>
    </source>
</evidence>
<organism evidence="14">
    <name type="scientific">Caenorhabditis remanei</name>
    <name type="common">Caenorhabditis vulgaris</name>
    <dbReference type="NCBI Taxonomy" id="31234"/>
    <lineage>
        <taxon>Eukaryota</taxon>
        <taxon>Metazoa</taxon>
        <taxon>Ecdysozoa</taxon>
        <taxon>Nematoda</taxon>
        <taxon>Chromadorea</taxon>
        <taxon>Rhabditida</taxon>
        <taxon>Rhabditina</taxon>
        <taxon>Rhabditomorpha</taxon>
        <taxon>Rhabditoidea</taxon>
        <taxon>Rhabditidae</taxon>
        <taxon>Peloderinae</taxon>
        <taxon>Caenorhabditis</taxon>
    </lineage>
</organism>
<keyword evidence="5 10" id="KW-0805">Transcription regulation</keyword>
<dbReference type="SMART" id="SM00399">
    <property type="entry name" value="ZnF_C4"/>
    <property type="match status" value="1"/>
</dbReference>
<evidence type="ECO:0000313" key="13">
    <source>
        <dbReference type="EMBL" id="EFO94050.1"/>
    </source>
</evidence>
<dbReference type="GO" id="GO:0043565">
    <property type="term" value="F:sequence-specific DNA binding"/>
    <property type="evidence" value="ECO:0007669"/>
    <property type="project" value="InterPro"/>
</dbReference>
<evidence type="ECO:0000256" key="1">
    <source>
        <dbReference type="ARBA" id="ARBA00005993"/>
    </source>
</evidence>
<dbReference type="HOGENOM" id="CLU_007368_7_1_1"/>
<keyword evidence="3 10" id="KW-0863">Zinc-finger</keyword>
<dbReference type="PANTHER" id="PTHR45680">
    <property type="entry name" value="NUCLEAR HORMONE RECEPTOR FAMILY"/>
    <property type="match status" value="1"/>
</dbReference>
<sequence length="411" mass="47932">MLKIARIQSPSKNNSLHLQIPCEVCKIQMSHGNHFGVNSCRACAAFFRRTVHSRWSQLKCQGGSCNKMTFFCKPCRLQRCFEMGMVTANFQYNRDGIVTPSVPTTISTVSHITPSLEQYLGRPHFVILSDKNPKKTIIDLHRLLGEATKILNLGPATPIFCDGSQLKKLSFGMKNEFDLRKLKIATRMTQTEIAGNWEFYVKKVATWLTHFDEFKKLPVGMKMKILQTIWHIWSRLEKLSTTAKYRRSSGRNKRSEIVVQSGVLIDISEVDFDSKWMSDYPTDQVRRFMMHSSCDQFTVTDHLTEMELSDVELTFMLAQLCFQYAGNRYQGEIQEVCDRLMTILSDDLHDYYVNELNMPRYFKRLAKMMQINNEIQHNIRRGRDRMEVIHTFRILKLEFTHPEMFLDSGFN</sequence>
<dbReference type="PROSITE" id="PS51030">
    <property type="entry name" value="NUCLEAR_REC_DBD_2"/>
    <property type="match status" value="1"/>
</dbReference>
<dbReference type="PANTHER" id="PTHR45680:SF13">
    <property type="entry name" value="NUCLEAR HORMONE RECEPTOR FAMILY"/>
    <property type="match status" value="1"/>
</dbReference>
<dbReference type="AlphaFoldDB" id="E3NDM4"/>
<evidence type="ECO:0000256" key="8">
    <source>
        <dbReference type="ARBA" id="ARBA00023170"/>
    </source>
</evidence>
<evidence type="ECO:0000256" key="7">
    <source>
        <dbReference type="ARBA" id="ARBA00023163"/>
    </source>
</evidence>
<dbReference type="InterPro" id="IPR013088">
    <property type="entry name" value="Znf_NHR/GATA"/>
</dbReference>
<evidence type="ECO:0000256" key="10">
    <source>
        <dbReference type="RuleBase" id="RU004334"/>
    </source>
</evidence>
<keyword evidence="6 10" id="KW-0238">DNA-binding</keyword>
<dbReference type="InterPro" id="IPR000536">
    <property type="entry name" value="Nucl_hrmn_rcpt_lig-bd"/>
</dbReference>
<dbReference type="PROSITE" id="PS51843">
    <property type="entry name" value="NR_LBD"/>
    <property type="match status" value="1"/>
</dbReference>
<dbReference type="OMA" id="TIWHIWS"/>
<evidence type="ECO:0000259" key="12">
    <source>
        <dbReference type="PROSITE" id="PS51843"/>
    </source>
</evidence>
<keyword evidence="14" id="KW-1185">Reference proteome</keyword>
<dbReference type="FunCoup" id="E3NDM4">
    <property type="interactions" value="657"/>
</dbReference>
<dbReference type="GO" id="GO:0003700">
    <property type="term" value="F:DNA-binding transcription factor activity"/>
    <property type="evidence" value="ECO:0007669"/>
    <property type="project" value="InterPro"/>
</dbReference>
<dbReference type="SUPFAM" id="SSF57716">
    <property type="entry name" value="Glucocorticoid receptor-like (DNA-binding domain)"/>
    <property type="match status" value="1"/>
</dbReference>
<keyword evidence="4 10" id="KW-0862">Zinc</keyword>
<dbReference type="InterPro" id="IPR035500">
    <property type="entry name" value="NHR-like_dom_sf"/>
</dbReference>
<dbReference type="InterPro" id="IPR001628">
    <property type="entry name" value="Znf_hrmn_rcpt"/>
</dbReference>
<evidence type="ECO:0000256" key="4">
    <source>
        <dbReference type="ARBA" id="ARBA00022833"/>
    </source>
</evidence>
<dbReference type="STRING" id="31234.E3NDM4"/>
<comment type="subcellular location">
    <subcellularLocation>
        <location evidence="10">Nucleus</location>
    </subcellularLocation>
</comment>
<keyword evidence="7 10" id="KW-0804">Transcription</keyword>
<dbReference type="Pfam" id="PF00105">
    <property type="entry name" value="zf-C4"/>
    <property type="match status" value="1"/>
</dbReference>
<dbReference type="GO" id="GO:0008270">
    <property type="term" value="F:zinc ion binding"/>
    <property type="evidence" value="ECO:0007669"/>
    <property type="project" value="UniProtKB-KW"/>
</dbReference>
<dbReference type="GO" id="GO:0005634">
    <property type="term" value="C:nucleus"/>
    <property type="evidence" value="ECO:0007669"/>
    <property type="project" value="UniProtKB-SubCell"/>
</dbReference>
<feature type="domain" description="NR LBD" evidence="12">
    <location>
        <begin position="136"/>
        <end position="408"/>
    </location>
</feature>
<keyword evidence="8 10" id="KW-0675">Receptor</keyword>
<dbReference type="PROSITE" id="PS00031">
    <property type="entry name" value="NUCLEAR_REC_DBD_1"/>
    <property type="match status" value="1"/>
</dbReference>
<dbReference type="Gene3D" id="1.10.565.10">
    <property type="entry name" value="Retinoid X Receptor"/>
    <property type="match status" value="1"/>
</dbReference>
<feature type="domain" description="Nuclear receptor" evidence="11">
    <location>
        <begin position="19"/>
        <end position="92"/>
    </location>
</feature>
<keyword evidence="9 10" id="KW-0539">Nucleus</keyword>
<gene>
    <name evidence="13" type="ORF">CRE_27865</name>
</gene>
<evidence type="ECO:0000256" key="2">
    <source>
        <dbReference type="ARBA" id="ARBA00022723"/>
    </source>
</evidence>
<dbReference type="SMART" id="SM00430">
    <property type="entry name" value="HOLI"/>
    <property type="match status" value="1"/>
</dbReference>
<dbReference type="Gene3D" id="3.30.50.10">
    <property type="entry name" value="Erythroid Transcription Factor GATA-1, subunit A"/>
    <property type="match status" value="1"/>
</dbReference>
<evidence type="ECO:0000256" key="3">
    <source>
        <dbReference type="ARBA" id="ARBA00022771"/>
    </source>
</evidence>
<evidence type="ECO:0000259" key="11">
    <source>
        <dbReference type="PROSITE" id="PS51030"/>
    </source>
</evidence>
<keyword evidence="2 10" id="KW-0479">Metal-binding</keyword>
<reference evidence="13" key="1">
    <citation type="submission" date="2007-07" db="EMBL/GenBank/DDBJ databases">
        <title>PCAP assembly of the Caenorhabditis remanei genome.</title>
        <authorList>
            <consortium name="The Caenorhabditis remanei Sequencing Consortium"/>
            <person name="Wilson R.K."/>
        </authorList>
    </citation>
    <scope>NUCLEOTIDE SEQUENCE [LARGE SCALE GENOMIC DNA]</scope>
    <source>
        <strain evidence="13">PB4641</strain>
    </source>
</reference>
<evidence type="ECO:0000313" key="14">
    <source>
        <dbReference type="Proteomes" id="UP000008281"/>
    </source>
</evidence>
<dbReference type="InterPro" id="IPR051152">
    <property type="entry name" value="C.elegans_Orphan_NR"/>
</dbReference>
<dbReference type="InParanoid" id="E3NDM4"/>
<dbReference type="Pfam" id="PF00104">
    <property type="entry name" value="Hormone_recep"/>
    <property type="match status" value="1"/>
</dbReference>
<protein>
    <submittedName>
        <fullName evidence="13">Uncharacterized protein</fullName>
    </submittedName>
</protein>
<accession>E3NDM4</accession>
<proteinExistence type="inferred from homology"/>
<dbReference type="eggNOG" id="KOG3575">
    <property type="taxonomic scope" value="Eukaryota"/>
</dbReference>
<dbReference type="EMBL" id="DS268611">
    <property type="protein sequence ID" value="EFO94050.1"/>
    <property type="molecule type" value="Genomic_DNA"/>
</dbReference>